<name>A0ABS2GCD4_9FIRM</name>
<dbReference type="CDD" id="cd02696">
    <property type="entry name" value="MurNAc-LAA"/>
    <property type="match status" value="1"/>
</dbReference>
<accession>A0ABS2GCD4</accession>
<dbReference type="Proteomes" id="UP000707138">
    <property type="component" value="Unassembled WGS sequence"/>
</dbReference>
<dbReference type="InterPro" id="IPR002508">
    <property type="entry name" value="MurNAc-LAA_cat"/>
</dbReference>
<reference evidence="4 5" key="1">
    <citation type="journal article" date="2021" name="Sci. Rep.">
        <title>The distribution of antibiotic resistance genes in chicken gut microbiota commensals.</title>
        <authorList>
            <person name="Juricova H."/>
            <person name="Matiasovicova J."/>
            <person name="Kubasova T."/>
            <person name="Cejkova D."/>
            <person name="Rychlik I."/>
        </authorList>
    </citation>
    <scope>NUCLEOTIDE SEQUENCE [LARGE SCALE GENOMIC DNA]</scope>
    <source>
        <strain evidence="4 5">An537</strain>
    </source>
</reference>
<keyword evidence="5" id="KW-1185">Reference proteome</keyword>
<feature type="signal peptide" evidence="2">
    <location>
        <begin position="1"/>
        <end position="24"/>
    </location>
</feature>
<dbReference type="SMART" id="SM00646">
    <property type="entry name" value="Ami_3"/>
    <property type="match status" value="1"/>
</dbReference>
<evidence type="ECO:0000313" key="5">
    <source>
        <dbReference type="Proteomes" id="UP000707138"/>
    </source>
</evidence>
<dbReference type="EMBL" id="JACJLA010000001">
    <property type="protein sequence ID" value="MBM6911811.1"/>
    <property type="molecule type" value="Genomic_DNA"/>
</dbReference>
<keyword evidence="2" id="KW-0732">Signal</keyword>
<organism evidence="4 5">
    <name type="scientific">Veillonella magna</name>
    <dbReference type="NCBI Taxonomy" id="464322"/>
    <lineage>
        <taxon>Bacteria</taxon>
        <taxon>Bacillati</taxon>
        <taxon>Bacillota</taxon>
        <taxon>Negativicutes</taxon>
        <taxon>Veillonellales</taxon>
        <taxon>Veillonellaceae</taxon>
        <taxon>Veillonella</taxon>
    </lineage>
</organism>
<dbReference type="SUPFAM" id="SSF53187">
    <property type="entry name" value="Zn-dependent exopeptidases"/>
    <property type="match status" value="1"/>
</dbReference>
<dbReference type="RefSeq" id="WP_205087137.1">
    <property type="nucleotide sequence ID" value="NZ_JACJLA010000001.1"/>
</dbReference>
<proteinExistence type="predicted"/>
<feature type="domain" description="MurNAc-LAA" evidence="3">
    <location>
        <begin position="259"/>
        <end position="370"/>
    </location>
</feature>
<evidence type="ECO:0000313" key="4">
    <source>
        <dbReference type="EMBL" id="MBM6911811.1"/>
    </source>
</evidence>
<dbReference type="InterPro" id="IPR050695">
    <property type="entry name" value="N-acetylmuramoyl_amidase_3"/>
</dbReference>
<dbReference type="PANTHER" id="PTHR30404:SF0">
    <property type="entry name" value="N-ACETYLMURAMOYL-L-ALANINE AMIDASE AMIC"/>
    <property type="match status" value="1"/>
</dbReference>
<feature type="chain" id="PRO_5046345864" evidence="2">
    <location>
        <begin position="25"/>
        <end position="375"/>
    </location>
</feature>
<gene>
    <name evidence="4" type="ORF">H6A01_00535</name>
</gene>
<evidence type="ECO:0000256" key="1">
    <source>
        <dbReference type="ARBA" id="ARBA00022801"/>
    </source>
</evidence>
<sequence length="375" mass="40320">MRKVWLALATVVMCLPMLITTVAARTEVTDVHWVTRIDAPIPFVRVVLSLSSPTDATATIDKSGLNTTIVLKNAEIKGAPSQVKMDKSIASSVSLAEKGKNVNVNIKTPTSIDENDVKVFSLTKDTVNNKPYRMVIDIQKKGVAPTDMYYGSDKWRAAKVAREAKKKPVAPQATTNTVKYRTSGGIAGKIITIDPGHGGSDPGAIGPTGVQEKDVTLPIAKALKKALEAKGAKVFMTRTTDVDVYAPNASGPDELQARVNVGNYNSSDLFVSVHINSFTNPNVGGIATYYYDKTPYDTKLASRIQSQIAGESGFGGDRGIQPGNLYVLRHSAMPAVLVELGFISNPSEEALLKTEKTQENFADEIAAGIENYFRG</sequence>
<comment type="caution">
    <text evidence="4">The sequence shown here is derived from an EMBL/GenBank/DDBJ whole genome shotgun (WGS) entry which is preliminary data.</text>
</comment>
<evidence type="ECO:0000259" key="3">
    <source>
        <dbReference type="SMART" id="SM00646"/>
    </source>
</evidence>
<keyword evidence="1" id="KW-0378">Hydrolase</keyword>
<dbReference type="Pfam" id="PF01520">
    <property type="entry name" value="Amidase_3"/>
    <property type="match status" value="1"/>
</dbReference>
<protein>
    <submittedName>
        <fullName evidence="4">N-acetylmuramoyl-L-alanine amidase</fullName>
    </submittedName>
</protein>
<dbReference type="PANTHER" id="PTHR30404">
    <property type="entry name" value="N-ACETYLMURAMOYL-L-ALANINE AMIDASE"/>
    <property type="match status" value="1"/>
</dbReference>
<evidence type="ECO:0000256" key="2">
    <source>
        <dbReference type="SAM" id="SignalP"/>
    </source>
</evidence>
<dbReference type="Gene3D" id="3.40.630.40">
    <property type="entry name" value="Zn-dependent exopeptidases"/>
    <property type="match status" value="1"/>
</dbReference>